<evidence type="ECO:0000256" key="6">
    <source>
        <dbReference type="RuleBase" id="RU004379"/>
    </source>
</evidence>
<feature type="transmembrane region" description="Helical" evidence="6">
    <location>
        <begin position="145"/>
        <end position="163"/>
    </location>
</feature>
<feature type="transmembrane region" description="Helical" evidence="6">
    <location>
        <begin position="120"/>
        <end position="139"/>
    </location>
</feature>
<evidence type="ECO:0000256" key="4">
    <source>
        <dbReference type="ARBA" id="ARBA00022989"/>
    </source>
</evidence>
<feature type="transmembrane region" description="Helical" evidence="6">
    <location>
        <begin position="89"/>
        <end position="108"/>
    </location>
</feature>
<comment type="similarity">
    <text evidence="2 6">Belongs to the BI1 family.</text>
</comment>
<dbReference type="AlphaFoldDB" id="A0A0J9E0Y0"/>
<dbReference type="PATRIC" id="fig|1675527.3.peg.1366"/>
<sequence length="267" mass="28727">MAEYQTYRAATAGVRTAEIDAGLRAHMNKVYGTMSGGLLITALAAWAIAGLAVTSDINSAAVNSEGFALMLREGQFLTGLGETLYATPLRWVIMFAPLAFIFFGWGALMRRGSAATVQLGFLIFSAVMGLSLSSIFLVFTGASIAQTFLVTAIAFASLSLYGYTTKRDLSGMGTFLIMGVVGLILAMIVNMFLGSAPLMFAISVLGVLIFAGLTAFYTQDIKTTYVSMAHHGDQEWLDKAAYDGALSLYISFLNMFQFLLMFMGQQE</sequence>
<keyword evidence="3 6" id="KW-0812">Transmembrane</keyword>
<proteinExistence type="inferred from homology"/>
<evidence type="ECO:0000256" key="2">
    <source>
        <dbReference type="ARBA" id="ARBA00010350"/>
    </source>
</evidence>
<reference evidence="7 8" key="1">
    <citation type="submission" date="2015-06" db="EMBL/GenBank/DDBJ databases">
        <title>Draft genome sequence of an Alphaproteobacteria species associated to the Mediterranean sponge Oscarella lobularis.</title>
        <authorList>
            <person name="Jourda C."/>
            <person name="Santini S."/>
            <person name="Claverie J.-M."/>
        </authorList>
    </citation>
    <scope>NUCLEOTIDE SEQUENCE [LARGE SCALE GENOMIC DNA]</scope>
    <source>
        <strain evidence="7">IGS</strain>
    </source>
</reference>
<gene>
    <name evidence="7" type="ORF">AIOL_001284</name>
</gene>
<feature type="transmembrane region" description="Helical" evidence="6">
    <location>
        <begin position="30"/>
        <end position="53"/>
    </location>
</feature>
<keyword evidence="5 6" id="KW-0472">Membrane</keyword>
<dbReference type="OrthoDB" id="9793828at2"/>
<dbReference type="Pfam" id="PF01027">
    <property type="entry name" value="Bax1-I"/>
    <property type="match status" value="1"/>
</dbReference>
<accession>A0A0J9E0Y0</accession>
<dbReference type="EMBL" id="LFTY01000002">
    <property type="protein sequence ID" value="KMW56332.1"/>
    <property type="molecule type" value="Genomic_DNA"/>
</dbReference>
<comment type="subcellular location">
    <subcellularLocation>
        <location evidence="1">Membrane</location>
        <topology evidence="1">Multi-pass membrane protein</topology>
    </subcellularLocation>
</comment>
<dbReference type="STRING" id="1675527.AIOL_001284"/>
<evidence type="ECO:0000256" key="5">
    <source>
        <dbReference type="ARBA" id="ARBA00023136"/>
    </source>
</evidence>
<comment type="caution">
    <text evidence="7">The sequence shown here is derived from an EMBL/GenBank/DDBJ whole genome shotgun (WGS) entry which is preliminary data.</text>
</comment>
<dbReference type="Proteomes" id="UP000037178">
    <property type="component" value="Unassembled WGS sequence"/>
</dbReference>
<organism evidence="7 8">
    <name type="scientific">Candidatus Rhodobacter oscarellae</name>
    <dbReference type="NCBI Taxonomy" id="1675527"/>
    <lineage>
        <taxon>Bacteria</taxon>
        <taxon>Pseudomonadati</taxon>
        <taxon>Pseudomonadota</taxon>
        <taxon>Alphaproteobacteria</taxon>
        <taxon>Rhodobacterales</taxon>
        <taxon>Rhodobacter group</taxon>
        <taxon>Rhodobacter</taxon>
    </lineage>
</organism>
<dbReference type="RefSeq" id="WP_049642232.1">
    <property type="nucleotide sequence ID" value="NZ_LFTY01000002.1"/>
</dbReference>
<feature type="transmembrane region" description="Helical" evidence="6">
    <location>
        <begin position="175"/>
        <end position="193"/>
    </location>
</feature>
<dbReference type="PANTHER" id="PTHR23291">
    <property type="entry name" value="BAX INHIBITOR-RELATED"/>
    <property type="match status" value="1"/>
</dbReference>
<evidence type="ECO:0000256" key="3">
    <source>
        <dbReference type="ARBA" id="ARBA00022692"/>
    </source>
</evidence>
<dbReference type="PANTHER" id="PTHR23291:SF50">
    <property type="entry name" value="PROTEIN LIFEGUARD 4"/>
    <property type="match status" value="1"/>
</dbReference>
<keyword evidence="8" id="KW-1185">Reference proteome</keyword>
<evidence type="ECO:0000313" key="7">
    <source>
        <dbReference type="EMBL" id="KMW56332.1"/>
    </source>
</evidence>
<feature type="transmembrane region" description="Helical" evidence="6">
    <location>
        <begin position="240"/>
        <end position="263"/>
    </location>
</feature>
<protein>
    <submittedName>
        <fullName evidence="7">Membrane protein</fullName>
    </submittedName>
</protein>
<dbReference type="InterPro" id="IPR006214">
    <property type="entry name" value="Bax_inhibitor_1-related"/>
</dbReference>
<name>A0A0J9E0Y0_9RHOB</name>
<evidence type="ECO:0000313" key="8">
    <source>
        <dbReference type="Proteomes" id="UP000037178"/>
    </source>
</evidence>
<keyword evidence="4 6" id="KW-1133">Transmembrane helix</keyword>
<feature type="transmembrane region" description="Helical" evidence="6">
    <location>
        <begin position="199"/>
        <end position="219"/>
    </location>
</feature>
<dbReference type="GO" id="GO:0005886">
    <property type="term" value="C:plasma membrane"/>
    <property type="evidence" value="ECO:0007669"/>
    <property type="project" value="TreeGrafter"/>
</dbReference>
<evidence type="ECO:0000256" key="1">
    <source>
        <dbReference type="ARBA" id="ARBA00004141"/>
    </source>
</evidence>
<dbReference type="CDD" id="cd10432">
    <property type="entry name" value="BI-1-like_bacterial"/>
    <property type="match status" value="1"/>
</dbReference>